<comment type="caution">
    <text evidence="8">The sequence shown here is derived from an EMBL/GenBank/DDBJ whole genome shotgun (WGS) entry which is preliminary data.</text>
</comment>
<dbReference type="Gene3D" id="3.90.550.10">
    <property type="entry name" value="Spore Coat Polysaccharide Biosynthesis Protein SpsA, Chain A"/>
    <property type="match status" value="1"/>
</dbReference>
<evidence type="ECO:0000256" key="5">
    <source>
        <dbReference type="ARBA" id="ARBA00022695"/>
    </source>
</evidence>
<protein>
    <recommendedName>
        <fullName evidence="7">2-C-methyl-D-erythritol 4-phosphate cytidylyltransferase</fullName>
        <ecNumber evidence="7">2.7.7.60</ecNumber>
    </recommendedName>
    <alternativeName>
        <fullName evidence="7">4-diphosphocytidyl-2C-methyl-D-erythritol synthase</fullName>
    </alternativeName>
    <alternativeName>
        <fullName evidence="7">MEP cytidylyltransferase</fullName>
        <shortName evidence="7">MCT</shortName>
    </alternativeName>
</protein>
<evidence type="ECO:0000256" key="1">
    <source>
        <dbReference type="ARBA" id="ARBA00001282"/>
    </source>
</evidence>
<dbReference type="PANTHER" id="PTHR32125:SF4">
    <property type="entry name" value="2-C-METHYL-D-ERYTHRITOL 4-PHOSPHATE CYTIDYLYLTRANSFERASE, CHLOROPLASTIC"/>
    <property type="match status" value="1"/>
</dbReference>
<dbReference type="InterPro" id="IPR034683">
    <property type="entry name" value="IspD/TarI"/>
</dbReference>
<dbReference type="UniPathway" id="UPA00056">
    <property type="reaction ID" value="UER00093"/>
</dbReference>
<reference evidence="8 9" key="1">
    <citation type="submission" date="2019-03" db="EMBL/GenBank/DDBJ databases">
        <title>Genomic Encyclopedia of Type Strains, Phase IV (KMG-IV): sequencing the most valuable type-strain genomes for metagenomic binning, comparative biology and taxonomic classification.</title>
        <authorList>
            <person name="Goeker M."/>
        </authorList>
    </citation>
    <scope>NUCLEOTIDE SEQUENCE [LARGE SCALE GENOMIC DNA]</scope>
    <source>
        <strain evidence="8 9">DSM 23344</strain>
    </source>
</reference>
<evidence type="ECO:0000313" key="8">
    <source>
        <dbReference type="EMBL" id="TCO77610.1"/>
    </source>
</evidence>
<name>A0A4V2SC06_9GAMM</name>
<dbReference type="EC" id="2.7.7.60" evidence="7"/>
<feature type="site" description="Transition state stabilizer" evidence="7">
    <location>
        <position position="7"/>
    </location>
</feature>
<dbReference type="Proteomes" id="UP000294980">
    <property type="component" value="Unassembled WGS sequence"/>
</dbReference>
<evidence type="ECO:0000256" key="7">
    <source>
        <dbReference type="HAMAP-Rule" id="MF_00108"/>
    </source>
</evidence>
<keyword evidence="4 7" id="KW-0808">Transferase</keyword>
<keyword evidence="6 7" id="KW-0414">Isoprene biosynthesis</keyword>
<comment type="function">
    <text evidence="7">Catalyzes the formation of 4-diphosphocytidyl-2-C-methyl-D-erythritol from CTP and 2-C-methyl-D-erythritol 4-phosphate (MEP).</text>
</comment>
<dbReference type="InterPro" id="IPR018294">
    <property type="entry name" value="ISPD_synthase_CS"/>
</dbReference>
<organism evidence="8 9">
    <name type="scientific">Chromatocurvus halotolerans</name>
    <dbReference type="NCBI Taxonomy" id="1132028"/>
    <lineage>
        <taxon>Bacteria</taxon>
        <taxon>Pseudomonadati</taxon>
        <taxon>Pseudomonadota</taxon>
        <taxon>Gammaproteobacteria</taxon>
        <taxon>Cellvibrionales</taxon>
        <taxon>Halieaceae</taxon>
        <taxon>Chromatocurvus</taxon>
    </lineage>
</organism>
<dbReference type="Pfam" id="PF01128">
    <property type="entry name" value="IspD"/>
    <property type="match status" value="1"/>
</dbReference>
<evidence type="ECO:0000256" key="3">
    <source>
        <dbReference type="ARBA" id="ARBA00009789"/>
    </source>
</evidence>
<feature type="site" description="Positions MEP for the nucleophilic attack" evidence="7">
    <location>
        <position position="141"/>
    </location>
</feature>
<dbReference type="PANTHER" id="PTHR32125">
    <property type="entry name" value="2-C-METHYL-D-ERYTHRITOL 4-PHOSPHATE CYTIDYLYLTRANSFERASE, CHLOROPLASTIC"/>
    <property type="match status" value="1"/>
</dbReference>
<dbReference type="OrthoDB" id="9806837at2"/>
<dbReference type="InterPro" id="IPR029044">
    <property type="entry name" value="Nucleotide-diphossugar_trans"/>
</dbReference>
<evidence type="ECO:0000313" key="9">
    <source>
        <dbReference type="Proteomes" id="UP000294980"/>
    </source>
</evidence>
<dbReference type="NCBIfam" id="TIGR00453">
    <property type="entry name" value="ispD"/>
    <property type="match status" value="1"/>
</dbReference>
<dbReference type="GO" id="GO:0050518">
    <property type="term" value="F:2-C-methyl-D-erythritol 4-phosphate cytidylyltransferase activity"/>
    <property type="evidence" value="ECO:0007669"/>
    <property type="project" value="UniProtKB-UniRule"/>
</dbReference>
<keyword evidence="9" id="KW-1185">Reference proteome</keyword>
<dbReference type="GO" id="GO:0019288">
    <property type="term" value="P:isopentenyl diphosphate biosynthetic process, methylerythritol 4-phosphate pathway"/>
    <property type="evidence" value="ECO:0007669"/>
    <property type="project" value="UniProtKB-UniRule"/>
</dbReference>
<comment type="caution">
    <text evidence="7">Lacks conserved residue(s) required for the propagation of feature annotation.</text>
</comment>
<feature type="site" description="Positions MEP for the nucleophilic attack" evidence="7">
    <location>
        <position position="197"/>
    </location>
</feature>
<dbReference type="SUPFAM" id="SSF53448">
    <property type="entry name" value="Nucleotide-diphospho-sugar transferases"/>
    <property type="match status" value="1"/>
</dbReference>
<proteinExistence type="inferred from homology"/>
<dbReference type="HAMAP" id="MF_00108">
    <property type="entry name" value="IspD"/>
    <property type="match status" value="1"/>
</dbReference>
<dbReference type="InterPro" id="IPR001228">
    <property type="entry name" value="IspD"/>
</dbReference>
<evidence type="ECO:0000256" key="2">
    <source>
        <dbReference type="ARBA" id="ARBA00004787"/>
    </source>
</evidence>
<accession>A0A4V2SC06</accession>
<gene>
    <name evidence="7" type="primary">ispD</name>
    <name evidence="8" type="ORF">EV688_10267</name>
</gene>
<keyword evidence="5 7" id="KW-0548">Nucleotidyltransferase</keyword>
<evidence type="ECO:0000256" key="4">
    <source>
        <dbReference type="ARBA" id="ARBA00022679"/>
    </source>
</evidence>
<dbReference type="CDD" id="cd02516">
    <property type="entry name" value="CDP-ME_synthetase"/>
    <property type="match status" value="1"/>
</dbReference>
<dbReference type="EMBL" id="SLWX01000002">
    <property type="protein sequence ID" value="TCO77610.1"/>
    <property type="molecule type" value="Genomic_DNA"/>
</dbReference>
<comment type="similarity">
    <text evidence="3 7">Belongs to the IspD/TarI cytidylyltransferase family. IspD subfamily.</text>
</comment>
<comment type="catalytic activity">
    <reaction evidence="1 7">
        <text>2-C-methyl-D-erythritol 4-phosphate + CTP + H(+) = 4-CDP-2-C-methyl-D-erythritol + diphosphate</text>
        <dbReference type="Rhea" id="RHEA:13429"/>
        <dbReference type="ChEBI" id="CHEBI:15378"/>
        <dbReference type="ChEBI" id="CHEBI:33019"/>
        <dbReference type="ChEBI" id="CHEBI:37563"/>
        <dbReference type="ChEBI" id="CHEBI:57823"/>
        <dbReference type="ChEBI" id="CHEBI:58262"/>
        <dbReference type="EC" id="2.7.7.60"/>
    </reaction>
</comment>
<sequence>MLADTPKQYLQVAGMTLLEHSLQALLADARIRAVSVVVRAGDGRASQLGGIAGNPRVSLAIGGDERSDSVAAGLDDLLALGADVEDWVLVHDAARPCLPQASLAALMEQVLASGRGGILAQPVPDTVKKAFEGQIAATIDRRDLWLAQTPQMFRLGELRSALSAARREGRAVTDEASAMECSGAAVQLVSSPRRNLKVTTPEDIELVKFYLQSEN</sequence>
<dbReference type="InterPro" id="IPR050088">
    <property type="entry name" value="IspD/TarI_cytidylyltransf_bact"/>
</dbReference>
<dbReference type="FunFam" id="3.90.550.10:FF:000003">
    <property type="entry name" value="2-C-methyl-D-erythritol 4-phosphate cytidylyltransferase"/>
    <property type="match status" value="1"/>
</dbReference>
<evidence type="ECO:0000256" key="6">
    <source>
        <dbReference type="ARBA" id="ARBA00023229"/>
    </source>
</evidence>
<comment type="pathway">
    <text evidence="2 7">Isoprenoid biosynthesis; isopentenyl diphosphate biosynthesis via DXP pathway; isopentenyl diphosphate from 1-deoxy-D-xylulose 5-phosphate: step 2/6.</text>
</comment>
<dbReference type="PROSITE" id="PS01295">
    <property type="entry name" value="ISPD"/>
    <property type="match status" value="1"/>
</dbReference>
<dbReference type="AlphaFoldDB" id="A0A4V2SC06"/>